<keyword evidence="2" id="KW-0031">Aminopeptidase</keyword>
<evidence type="ECO:0000256" key="1">
    <source>
        <dbReference type="ARBA" id="ARBA00006272"/>
    </source>
</evidence>
<evidence type="ECO:0008006" key="7">
    <source>
        <dbReference type="Google" id="ProtNLM"/>
    </source>
</evidence>
<dbReference type="SUPFAM" id="SSF101821">
    <property type="entry name" value="Aminopeptidase/glucanase lid domain"/>
    <property type="match status" value="1"/>
</dbReference>
<keyword evidence="5" id="KW-0378">Hydrolase</keyword>
<dbReference type="PIRSF" id="PIRSF001123">
    <property type="entry name" value="PepA_GA"/>
    <property type="match status" value="1"/>
</dbReference>
<dbReference type="Gene3D" id="3.40.630.10">
    <property type="entry name" value="Zn peptidases"/>
    <property type="match status" value="1"/>
</dbReference>
<evidence type="ECO:0000256" key="3">
    <source>
        <dbReference type="ARBA" id="ARBA00022670"/>
    </source>
</evidence>
<dbReference type="GO" id="GO:0006508">
    <property type="term" value="P:proteolysis"/>
    <property type="evidence" value="ECO:0007669"/>
    <property type="project" value="UniProtKB-KW"/>
</dbReference>
<dbReference type="Pfam" id="PF05343">
    <property type="entry name" value="Peptidase_M42"/>
    <property type="match status" value="1"/>
</dbReference>
<dbReference type="PANTHER" id="PTHR32481:SF0">
    <property type="entry name" value="AMINOPEPTIDASE YPDE-RELATED"/>
    <property type="match status" value="1"/>
</dbReference>
<dbReference type="SUPFAM" id="SSF53187">
    <property type="entry name" value="Zn-dependent exopeptidases"/>
    <property type="match status" value="1"/>
</dbReference>
<comment type="similarity">
    <text evidence="1">Belongs to the peptidase M42 family.</text>
</comment>
<dbReference type="InterPro" id="IPR008007">
    <property type="entry name" value="Peptidase_M42"/>
</dbReference>
<evidence type="ECO:0000256" key="2">
    <source>
        <dbReference type="ARBA" id="ARBA00022438"/>
    </source>
</evidence>
<evidence type="ECO:0000256" key="5">
    <source>
        <dbReference type="ARBA" id="ARBA00022801"/>
    </source>
</evidence>
<name>A0A382DL90_9ZZZZ</name>
<dbReference type="InterPro" id="IPR051464">
    <property type="entry name" value="Peptidase_M42_aminopept"/>
</dbReference>
<evidence type="ECO:0000313" key="6">
    <source>
        <dbReference type="EMBL" id="SVB38481.1"/>
    </source>
</evidence>
<keyword evidence="4" id="KW-0479">Metal-binding</keyword>
<dbReference type="PANTHER" id="PTHR32481">
    <property type="entry name" value="AMINOPEPTIDASE"/>
    <property type="match status" value="1"/>
</dbReference>
<organism evidence="6">
    <name type="scientific">marine metagenome</name>
    <dbReference type="NCBI Taxonomy" id="408172"/>
    <lineage>
        <taxon>unclassified sequences</taxon>
        <taxon>metagenomes</taxon>
        <taxon>ecological metagenomes</taxon>
    </lineage>
</organism>
<keyword evidence="3" id="KW-0645">Protease</keyword>
<reference evidence="6" key="1">
    <citation type="submission" date="2018-05" db="EMBL/GenBank/DDBJ databases">
        <authorList>
            <person name="Lanie J.A."/>
            <person name="Ng W.-L."/>
            <person name="Kazmierczak K.M."/>
            <person name="Andrzejewski T.M."/>
            <person name="Davidsen T.M."/>
            <person name="Wayne K.J."/>
            <person name="Tettelin H."/>
            <person name="Glass J.I."/>
            <person name="Rusch D."/>
            <person name="Podicherti R."/>
            <person name="Tsui H.-C.T."/>
            <person name="Winkler M.E."/>
        </authorList>
    </citation>
    <scope>NUCLEOTIDE SEQUENCE</scope>
</reference>
<dbReference type="GO" id="GO:0004177">
    <property type="term" value="F:aminopeptidase activity"/>
    <property type="evidence" value="ECO:0007669"/>
    <property type="project" value="UniProtKB-KW"/>
</dbReference>
<dbReference type="EMBL" id="UINC01039668">
    <property type="protein sequence ID" value="SVB38481.1"/>
    <property type="molecule type" value="Genomic_DNA"/>
</dbReference>
<dbReference type="InterPro" id="IPR023367">
    <property type="entry name" value="Peptidase_M42_dom2"/>
</dbReference>
<protein>
    <recommendedName>
        <fullName evidence="7">Peptidase M28 domain-containing protein</fullName>
    </recommendedName>
</protein>
<feature type="non-terminal residue" evidence="6">
    <location>
        <position position="1"/>
    </location>
</feature>
<evidence type="ECO:0000256" key="4">
    <source>
        <dbReference type="ARBA" id="ARBA00022723"/>
    </source>
</evidence>
<proteinExistence type="inferred from homology"/>
<dbReference type="GO" id="GO:0046872">
    <property type="term" value="F:metal ion binding"/>
    <property type="evidence" value="ECO:0007669"/>
    <property type="project" value="UniProtKB-KW"/>
</dbReference>
<feature type="non-terminal residue" evidence="6">
    <location>
        <position position="315"/>
    </location>
</feature>
<gene>
    <name evidence="6" type="ORF">METZ01_LOCUS191335</name>
</gene>
<dbReference type="AlphaFoldDB" id="A0A382DL90"/>
<sequence>MAMPLSGQNLDATAELMKNLTEAPGPSGFEEAVREIVVREFDELGLDVQFDGLGSVLANGGYAADGPRVMVTAHLDEVGLMVQHITPDGFVRVKTLGGWLRQALPDQRWTILGRQGPVTGVSGIRTIHVTPGSQRDRVWSLEETFLDLGAASAAEVEAMGVRPGDGIAPQSDFVMLPNQRYAAKAWDDRVGLAVMLVAARRIRDEGIRIPADVVWVATTQEEIGLRGAQTAVALASPEIGISIEAGVSADFPGIGPTQAQERLGSGPGIFLLDSSMIPNRKFRDFFFDVATDVEIPLQSDVLTGYGEDGAEIQRF</sequence>
<accession>A0A382DL90</accession>
<dbReference type="Gene3D" id="2.40.30.40">
    <property type="entry name" value="Peptidase M42, domain 2"/>
    <property type="match status" value="1"/>
</dbReference>